<evidence type="ECO:0000313" key="3">
    <source>
        <dbReference type="Proteomes" id="UP000886725"/>
    </source>
</evidence>
<organism evidence="2 3">
    <name type="scientific">Candidatus Faecenecus gallistercoris</name>
    <dbReference type="NCBI Taxonomy" id="2840793"/>
    <lineage>
        <taxon>Bacteria</taxon>
        <taxon>Bacillati</taxon>
        <taxon>Bacillota</taxon>
        <taxon>Bacillota incertae sedis</taxon>
        <taxon>Candidatus Faecenecus</taxon>
    </lineage>
</organism>
<reference evidence="2" key="2">
    <citation type="journal article" date="2021" name="PeerJ">
        <title>Extensive microbial diversity within the chicken gut microbiome revealed by metagenomics and culture.</title>
        <authorList>
            <person name="Gilroy R."/>
            <person name="Ravi A."/>
            <person name="Getino M."/>
            <person name="Pursley I."/>
            <person name="Horton D.L."/>
            <person name="Alikhan N.F."/>
            <person name="Baker D."/>
            <person name="Gharbi K."/>
            <person name="Hall N."/>
            <person name="Watson M."/>
            <person name="Adriaenssens E.M."/>
            <person name="Foster-Nyarko E."/>
            <person name="Jarju S."/>
            <person name="Secka A."/>
            <person name="Antonio M."/>
            <person name="Oren A."/>
            <person name="Chaudhuri R.R."/>
            <person name="La Ragione R."/>
            <person name="Hildebrand F."/>
            <person name="Pallen M.J."/>
        </authorList>
    </citation>
    <scope>NUCLEOTIDE SEQUENCE</scope>
    <source>
        <strain evidence="2">CHK165-10780</strain>
    </source>
</reference>
<gene>
    <name evidence="2" type="ORF">IAC85_05335</name>
</gene>
<name>A0A9D0YZX2_9FIRM</name>
<accession>A0A9D0YZX2</accession>
<sequence>MSNTIDYSDYHIYKKEEIKERAKSLEEELKTLERKEPELHKDSSYFRLKNLFHATIEDMCNEEFKTSEIYQYFRGLTEVQEAGLDGYCQLVYSKLFYDFGDDFLRVNKNRKVEIIDALTSTEVHPDNYSVFASFLLDDEIYHEIEEKVSCYEENNRERMKKGLVEDLILSAVGRVTTPDEMLAYVQTELSTREMRADDEENSLFPGIMTLDRVKEILHRNLQVASRLEIADAYTLLEKLSSIEDLKSQPLSSQTKFLQFAQGVGGIEGLSPIRKADDILHISTQASQDPEYLIKNDLSELYKDAINHQKDKQTGQHK</sequence>
<evidence type="ECO:0000256" key="1">
    <source>
        <dbReference type="SAM" id="Coils"/>
    </source>
</evidence>
<keyword evidence="1" id="KW-0175">Coiled coil</keyword>
<evidence type="ECO:0000313" key="2">
    <source>
        <dbReference type="EMBL" id="HIQ65144.1"/>
    </source>
</evidence>
<proteinExistence type="predicted"/>
<feature type="coiled-coil region" evidence="1">
    <location>
        <begin position="15"/>
        <end position="42"/>
    </location>
</feature>
<dbReference type="AlphaFoldDB" id="A0A9D0YZX2"/>
<reference evidence="2" key="1">
    <citation type="submission" date="2020-10" db="EMBL/GenBank/DDBJ databases">
        <authorList>
            <person name="Gilroy R."/>
        </authorList>
    </citation>
    <scope>NUCLEOTIDE SEQUENCE</scope>
    <source>
        <strain evidence="2">CHK165-10780</strain>
    </source>
</reference>
<dbReference type="Proteomes" id="UP000886725">
    <property type="component" value="Unassembled WGS sequence"/>
</dbReference>
<dbReference type="EMBL" id="DVFU01000103">
    <property type="protein sequence ID" value="HIQ65144.1"/>
    <property type="molecule type" value="Genomic_DNA"/>
</dbReference>
<comment type="caution">
    <text evidence="2">The sequence shown here is derived from an EMBL/GenBank/DDBJ whole genome shotgun (WGS) entry which is preliminary data.</text>
</comment>
<protein>
    <submittedName>
        <fullName evidence="2">Uncharacterized protein</fullName>
    </submittedName>
</protein>